<keyword evidence="3" id="KW-1185">Reference proteome</keyword>
<evidence type="ECO:0000313" key="2">
    <source>
        <dbReference type="EMBL" id="GAA0674911.1"/>
    </source>
</evidence>
<organism evidence="2 3">
    <name type="scientific">Sphingomonas insulae</name>
    <dbReference type="NCBI Taxonomy" id="424800"/>
    <lineage>
        <taxon>Bacteria</taxon>
        <taxon>Pseudomonadati</taxon>
        <taxon>Pseudomonadota</taxon>
        <taxon>Alphaproteobacteria</taxon>
        <taxon>Sphingomonadales</taxon>
        <taxon>Sphingomonadaceae</taxon>
        <taxon>Sphingomonas</taxon>
    </lineage>
</organism>
<dbReference type="RefSeq" id="WP_163956699.1">
    <property type="nucleotide sequence ID" value="NZ_BAAAES010000011.1"/>
</dbReference>
<protein>
    <submittedName>
        <fullName evidence="2">Uncharacterized protein</fullName>
    </submittedName>
</protein>
<proteinExistence type="predicted"/>
<feature type="region of interest" description="Disordered" evidence="1">
    <location>
        <begin position="261"/>
        <end position="292"/>
    </location>
</feature>
<comment type="caution">
    <text evidence="2">The sequence shown here is derived from an EMBL/GenBank/DDBJ whole genome shotgun (WGS) entry which is preliminary data.</text>
</comment>
<dbReference type="EMBL" id="BAAAES010000011">
    <property type="protein sequence ID" value="GAA0674911.1"/>
    <property type="molecule type" value="Genomic_DNA"/>
</dbReference>
<reference evidence="3" key="1">
    <citation type="journal article" date="2019" name="Int. J. Syst. Evol. Microbiol.">
        <title>The Global Catalogue of Microorganisms (GCM) 10K type strain sequencing project: providing services to taxonomists for standard genome sequencing and annotation.</title>
        <authorList>
            <consortium name="The Broad Institute Genomics Platform"/>
            <consortium name="The Broad Institute Genome Sequencing Center for Infectious Disease"/>
            <person name="Wu L."/>
            <person name="Ma J."/>
        </authorList>
    </citation>
    <scope>NUCLEOTIDE SEQUENCE [LARGE SCALE GENOMIC DNA]</scope>
    <source>
        <strain evidence="3">JCM 14603</strain>
    </source>
</reference>
<sequence length="292" mass="31216">MNTDPTKALLAAVLDALTLVQGQLDAVARGNARIEASQNDILTRLDTIDAGQAAVTDLMPVLEMILARSIEDRELTRAQLSTVAAIAGFAHAAANGNSAPLPIDIADDALLERFALLQPADRRSNDRAMVAWRKAASSASSSDLFALLTRQYQPSPTDTPETRILRYRLAAVSRAELEGRGASLPQPPASTSAPDRSAFADEARSAELAVLWRAGESPALFADPELAGSLDLFYRVERGGMGVPETQMTDELAQLHRMLGDRLASGERPSMARGPSRYSPVPEADLGLDRSS</sequence>
<gene>
    <name evidence="2" type="ORF">GCM10009102_28800</name>
</gene>
<evidence type="ECO:0000313" key="3">
    <source>
        <dbReference type="Proteomes" id="UP001500238"/>
    </source>
</evidence>
<accession>A0ABP3T2B1</accession>
<evidence type="ECO:0000256" key="1">
    <source>
        <dbReference type="SAM" id="MobiDB-lite"/>
    </source>
</evidence>
<dbReference type="Proteomes" id="UP001500238">
    <property type="component" value="Unassembled WGS sequence"/>
</dbReference>
<name>A0ABP3T2B1_9SPHN</name>